<feature type="region of interest" description="Disordered" evidence="1">
    <location>
        <begin position="42"/>
        <end position="95"/>
    </location>
</feature>
<feature type="compositionally biased region" description="Polar residues" evidence="1">
    <location>
        <begin position="71"/>
        <end position="91"/>
    </location>
</feature>
<sequence>RKNRTKFGTAQRYQFSVTLQPEVIECAENDKHTQFAQKAFVGSRRPARWNREGSERARGIERAERKEVSASGKSPSSHIPPTTFHPPTSSGAYGRSMCKMSMPIVISTLENP</sequence>
<name>A0AAN5D4M8_9BILA</name>
<dbReference type="Proteomes" id="UP001328107">
    <property type="component" value="Unassembled WGS sequence"/>
</dbReference>
<feature type="non-terminal residue" evidence="2">
    <location>
        <position position="1"/>
    </location>
</feature>
<gene>
    <name evidence="2" type="ORF">PMAYCL1PPCAC_26663</name>
</gene>
<evidence type="ECO:0000313" key="3">
    <source>
        <dbReference type="Proteomes" id="UP001328107"/>
    </source>
</evidence>
<proteinExistence type="predicted"/>
<accession>A0AAN5D4M8</accession>
<feature type="non-terminal residue" evidence="2">
    <location>
        <position position="112"/>
    </location>
</feature>
<keyword evidence="3" id="KW-1185">Reference proteome</keyword>
<evidence type="ECO:0000313" key="2">
    <source>
        <dbReference type="EMBL" id="GMR56468.1"/>
    </source>
</evidence>
<protein>
    <submittedName>
        <fullName evidence="2">Uncharacterized protein</fullName>
    </submittedName>
</protein>
<evidence type="ECO:0000256" key="1">
    <source>
        <dbReference type="SAM" id="MobiDB-lite"/>
    </source>
</evidence>
<organism evidence="2 3">
    <name type="scientific">Pristionchus mayeri</name>
    <dbReference type="NCBI Taxonomy" id="1317129"/>
    <lineage>
        <taxon>Eukaryota</taxon>
        <taxon>Metazoa</taxon>
        <taxon>Ecdysozoa</taxon>
        <taxon>Nematoda</taxon>
        <taxon>Chromadorea</taxon>
        <taxon>Rhabditida</taxon>
        <taxon>Rhabditina</taxon>
        <taxon>Diplogasteromorpha</taxon>
        <taxon>Diplogasteroidea</taxon>
        <taxon>Neodiplogasteridae</taxon>
        <taxon>Pristionchus</taxon>
    </lineage>
</organism>
<reference evidence="3" key="1">
    <citation type="submission" date="2022-10" db="EMBL/GenBank/DDBJ databases">
        <title>Genome assembly of Pristionchus species.</title>
        <authorList>
            <person name="Yoshida K."/>
            <person name="Sommer R.J."/>
        </authorList>
    </citation>
    <scope>NUCLEOTIDE SEQUENCE [LARGE SCALE GENOMIC DNA]</scope>
    <source>
        <strain evidence="3">RS5460</strain>
    </source>
</reference>
<comment type="caution">
    <text evidence="2">The sequence shown here is derived from an EMBL/GenBank/DDBJ whole genome shotgun (WGS) entry which is preliminary data.</text>
</comment>
<dbReference type="AlphaFoldDB" id="A0AAN5D4M8"/>
<dbReference type="EMBL" id="BTRK01000005">
    <property type="protein sequence ID" value="GMR56468.1"/>
    <property type="molecule type" value="Genomic_DNA"/>
</dbReference>
<feature type="compositionally biased region" description="Basic and acidic residues" evidence="1">
    <location>
        <begin position="49"/>
        <end position="68"/>
    </location>
</feature>